<organism evidence="1">
    <name type="scientific">Pelagomonas calceolata</name>
    <dbReference type="NCBI Taxonomy" id="35677"/>
    <lineage>
        <taxon>Eukaryota</taxon>
        <taxon>Sar</taxon>
        <taxon>Stramenopiles</taxon>
        <taxon>Ochrophyta</taxon>
        <taxon>Pelagophyceae</taxon>
        <taxon>Pelagomonadales</taxon>
        <taxon>Pelagomonadaceae</taxon>
        <taxon>Pelagomonas</taxon>
    </lineage>
</organism>
<dbReference type="AlphaFoldDB" id="A0A7S4E3Y6"/>
<reference evidence="1" key="1">
    <citation type="submission" date="2021-01" db="EMBL/GenBank/DDBJ databases">
        <authorList>
            <person name="Corre E."/>
            <person name="Pelletier E."/>
            <person name="Niang G."/>
            <person name="Scheremetjew M."/>
            <person name="Finn R."/>
            <person name="Kale V."/>
            <person name="Holt S."/>
            <person name="Cochrane G."/>
            <person name="Meng A."/>
            <person name="Brown T."/>
            <person name="Cohen L."/>
        </authorList>
    </citation>
    <scope>NUCLEOTIDE SEQUENCE</scope>
    <source>
        <strain evidence="1">CCMP1756</strain>
    </source>
</reference>
<accession>A0A7S4E3Y6</accession>
<proteinExistence type="predicted"/>
<name>A0A7S4E3Y6_9STRA</name>
<gene>
    <name evidence="1" type="ORF">PCAL00307_LOCUS3482</name>
</gene>
<evidence type="ECO:0000313" key="1">
    <source>
        <dbReference type="EMBL" id="CAE0688048.1"/>
    </source>
</evidence>
<sequence length="125" mass="13421">MAPTRSSSASSSAWTAACSASQCAVATSSETSTNASPPSMSWTCARAPSCRRGRRATRDADVVAVAHGELRRRVVDFLEALLQQRPFLPQLPRVGVEAAEFVDKHLVFPAHFGGAHCLFNHHLSC</sequence>
<protein>
    <submittedName>
        <fullName evidence="1">Uncharacterized protein</fullName>
    </submittedName>
</protein>
<dbReference type="EMBL" id="HBIW01004280">
    <property type="protein sequence ID" value="CAE0688048.1"/>
    <property type="molecule type" value="Transcribed_RNA"/>
</dbReference>
<dbReference type="PROSITE" id="PS51257">
    <property type="entry name" value="PROKAR_LIPOPROTEIN"/>
    <property type="match status" value="1"/>
</dbReference>